<reference evidence="2 3" key="1">
    <citation type="submission" date="2019-12" db="EMBL/GenBank/DDBJ databases">
        <title>Genomic-based taxomic classification of the family Erythrobacteraceae.</title>
        <authorList>
            <person name="Xu L."/>
        </authorList>
    </citation>
    <scope>NUCLEOTIDE SEQUENCE [LARGE SCALE GENOMIC DNA]</scope>
    <source>
        <strain evidence="2 3">JCM 16339</strain>
    </source>
</reference>
<dbReference type="EMBL" id="WTYY01000001">
    <property type="protein sequence ID" value="MXO87450.1"/>
    <property type="molecule type" value="Genomic_DNA"/>
</dbReference>
<accession>A0A844ZK99</accession>
<feature type="transmembrane region" description="Helical" evidence="1">
    <location>
        <begin position="148"/>
        <end position="167"/>
    </location>
</feature>
<comment type="caution">
    <text evidence="2">The sequence shown here is derived from an EMBL/GenBank/DDBJ whole genome shotgun (WGS) entry which is preliminary data.</text>
</comment>
<keyword evidence="1" id="KW-0472">Membrane</keyword>
<dbReference type="OrthoDB" id="118399at2"/>
<evidence type="ECO:0008006" key="4">
    <source>
        <dbReference type="Google" id="ProtNLM"/>
    </source>
</evidence>
<feature type="transmembrane region" description="Helical" evidence="1">
    <location>
        <begin position="108"/>
        <end position="127"/>
    </location>
</feature>
<dbReference type="Proteomes" id="UP000435243">
    <property type="component" value="Unassembled WGS sequence"/>
</dbReference>
<organism evidence="2 3">
    <name type="scientific">Alteraurantiacibacter aestuarii</name>
    <dbReference type="NCBI Taxonomy" id="650004"/>
    <lineage>
        <taxon>Bacteria</taxon>
        <taxon>Pseudomonadati</taxon>
        <taxon>Pseudomonadota</taxon>
        <taxon>Alphaproteobacteria</taxon>
        <taxon>Sphingomonadales</taxon>
        <taxon>Erythrobacteraceae</taxon>
        <taxon>Alteraurantiacibacter</taxon>
    </lineage>
</organism>
<feature type="transmembrane region" description="Helical" evidence="1">
    <location>
        <begin position="34"/>
        <end position="56"/>
    </location>
</feature>
<keyword evidence="3" id="KW-1185">Reference proteome</keyword>
<evidence type="ECO:0000256" key="1">
    <source>
        <dbReference type="SAM" id="Phobius"/>
    </source>
</evidence>
<dbReference type="RefSeq" id="WP_160589386.1">
    <property type="nucleotide sequence ID" value="NZ_BAAAFP010000002.1"/>
</dbReference>
<name>A0A844ZK99_9SPHN</name>
<protein>
    <recommendedName>
        <fullName evidence="4">DUF2214 family protein</fullName>
    </recommendedName>
</protein>
<keyword evidence="1" id="KW-1133">Transmembrane helix</keyword>
<gene>
    <name evidence="2" type="ORF">GRI32_01695</name>
</gene>
<evidence type="ECO:0000313" key="3">
    <source>
        <dbReference type="Proteomes" id="UP000435243"/>
    </source>
</evidence>
<dbReference type="AlphaFoldDB" id="A0A844ZK99"/>
<proteinExistence type="predicted"/>
<feature type="transmembrane region" description="Helical" evidence="1">
    <location>
        <begin position="76"/>
        <end position="96"/>
    </location>
</feature>
<sequence length="182" mass="19700">MVEAPIPQDTVLDPVAIVNWSIDSGLFDIAYSAWGWPIAEIVHFTGLCLLMGSVGIYDLRMMGAFKGISLAGLHRLVPFGVLGFVLCAASGAIFVSSSPDQYLYNPAWQIKMALIAIAGINMAGFYLTTAGAVRSLTPYQDAPRRARIFAIVSFGCWMGVIAAGRVITAFRPPAWFWCGWCS</sequence>
<keyword evidence="1" id="KW-0812">Transmembrane</keyword>
<evidence type="ECO:0000313" key="2">
    <source>
        <dbReference type="EMBL" id="MXO87450.1"/>
    </source>
</evidence>